<accession>A0ABZ0TWE1</accession>
<dbReference type="RefSeq" id="WP_321565242.1">
    <property type="nucleotide sequence ID" value="NZ_CP139558.1"/>
</dbReference>
<proteinExistence type="predicted"/>
<organism evidence="2 3">
    <name type="scientific">Mucilaginibacter sabulilitoris</name>
    <dbReference type="NCBI Taxonomy" id="1173583"/>
    <lineage>
        <taxon>Bacteria</taxon>
        <taxon>Pseudomonadati</taxon>
        <taxon>Bacteroidota</taxon>
        <taxon>Sphingobacteriia</taxon>
        <taxon>Sphingobacteriales</taxon>
        <taxon>Sphingobacteriaceae</taxon>
        <taxon>Mucilaginibacter</taxon>
    </lineage>
</organism>
<sequence length="194" mass="22753">MINAIQPLLTHIEKICSIDTDKTNLIGSFLEHKICHKKDLLLTEGHRCFEKFFIVKGCVQLFYLRANGAEQTLDFALENWWTSDFTAFQDSIPAQFSIRAIEDTEVLCISADAQRELLKQIPEMNAYFHLVFQRAYAASQMRLRYLYEFSKEELYLHFLKHFGAFTQRIPQYLLASFLGFTPEYLSELKKKFLS</sequence>
<dbReference type="InterPro" id="IPR000595">
    <property type="entry name" value="cNMP-bd_dom"/>
</dbReference>
<gene>
    <name evidence="2" type="ORF">SNE25_11470</name>
</gene>
<dbReference type="SUPFAM" id="SSF51206">
    <property type="entry name" value="cAMP-binding domain-like"/>
    <property type="match status" value="1"/>
</dbReference>
<protein>
    <submittedName>
        <fullName evidence="2">Crp/Fnr family transcriptional regulator</fullName>
    </submittedName>
</protein>
<name>A0ABZ0TWE1_9SPHI</name>
<dbReference type="Proteomes" id="UP001324380">
    <property type="component" value="Chromosome"/>
</dbReference>
<evidence type="ECO:0000259" key="1">
    <source>
        <dbReference type="Pfam" id="PF00027"/>
    </source>
</evidence>
<dbReference type="InterPro" id="IPR014710">
    <property type="entry name" value="RmlC-like_jellyroll"/>
</dbReference>
<keyword evidence="3" id="KW-1185">Reference proteome</keyword>
<dbReference type="Pfam" id="PF00027">
    <property type="entry name" value="cNMP_binding"/>
    <property type="match status" value="1"/>
</dbReference>
<evidence type="ECO:0000313" key="2">
    <source>
        <dbReference type="EMBL" id="WPU96139.1"/>
    </source>
</evidence>
<dbReference type="EMBL" id="CP139558">
    <property type="protein sequence ID" value="WPU96139.1"/>
    <property type="molecule type" value="Genomic_DNA"/>
</dbReference>
<evidence type="ECO:0000313" key="3">
    <source>
        <dbReference type="Proteomes" id="UP001324380"/>
    </source>
</evidence>
<dbReference type="CDD" id="cd00038">
    <property type="entry name" value="CAP_ED"/>
    <property type="match status" value="1"/>
</dbReference>
<reference evidence="2 3" key="1">
    <citation type="submission" date="2023-11" db="EMBL/GenBank/DDBJ databases">
        <title>Analysis of the Genomes of Mucilaginibacter gossypii cycad 4 and M. sabulilitoris SNA2: microbes with the potential for plant growth promotion.</title>
        <authorList>
            <person name="Hirsch A.M."/>
            <person name="Humm E."/>
            <person name="Rubbi M."/>
            <person name="Del Vecchio G."/>
            <person name="Ha S.M."/>
            <person name="Pellegrini M."/>
            <person name="Gunsalus R.P."/>
        </authorList>
    </citation>
    <scope>NUCLEOTIDE SEQUENCE [LARGE SCALE GENOMIC DNA]</scope>
    <source>
        <strain evidence="2 3">SNA2</strain>
    </source>
</reference>
<feature type="domain" description="Cyclic nucleotide-binding" evidence="1">
    <location>
        <begin position="36"/>
        <end position="120"/>
    </location>
</feature>
<dbReference type="Gene3D" id="2.60.120.10">
    <property type="entry name" value="Jelly Rolls"/>
    <property type="match status" value="1"/>
</dbReference>
<dbReference type="InterPro" id="IPR018490">
    <property type="entry name" value="cNMP-bd_dom_sf"/>
</dbReference>